<name>A0A2V1DTK7_9PLEO</name>
<evidence type="ECO:0000313" key="3">
    <source>
        <dbReference type="Proteomes" id="UP000244855"/>
    </source>
</evidence>
<sequence>MRCLPCTNNYLQTFTLLGVWEKVPGVVSGSIRFWQSCYFFAYPICVFFPTLFFCRHFSAPLAAGLSMDLLLGFFL</sequence>
<organism evidence="2 3">
    <name type="scientific">Periconia macrospinosa</name>
    <dbReference type="NCBI Taxonomy" id="97972"/>
    <lineage>
        <taxon>Eukaryota</taxon>
        <taxon>Fungi</taxon>
        <taxon>Dikarya</taxon>
        <taxon>Ascomycota</taxon>
        <taxon>Pezizomycotina</taxon>
        <taxon>Dothideomycetes</taxon>
        <taxon>Pleosporomycetidae</taxon>
        <taxon>Pleosporales</taxon>
        <taxon>Massarineae</taxon>
        <taxon>Periconiaceae</taxon>
        <taxon>Periconia</taxon>
    </lineage>
</organism>
<keyword evidence="3" id="KW-1185">Reference proteome</keyword>
<dbReference type="Proteomes" id="UP000244855">
    <property type="component" value="Unassembled WGS sequence"/>
</dbReference>
<dbReference type="EMBL" id="KZ805359">
    <property type="protein sequence ID" value="PVI01356.1"/>
    <property type="molecule type" value="Genomic_DNA"/>
</dbReference>
<gene>
    <name evidence="2" type="ORF">DM02DRAFT_360269</name>
</gene>
<accession>A0A2V1DTK7</accession>
<dbReference type="AlphaFoldDB" id="A0A2V1DTK7"/>
<proteinExistence type="predicted"/>
<feature type="transmembrane region" description="Helical" evidence="1">
    <location>
        <begin position="33"/>
        <end position="54"/>
    </location>
</feature>
<protein>
    <submittedName>
        <fullName evidence="2">Uncharacterized protein</fullName>
    </submittedName>
</protein>
<evidence type="ECO:0000256" key="1">
    <source>
        <dbReference type="SAM" id="Phobius"/>
    </source>
</evidence>
<keyword evidence="1" id="KW-1133">Transmembrane helix</keyword>
<keyword evidence="1" id="KW-0472">Membrane</keyword>
<keyword evidence="1" id="KW-0812">Transmembrane</keyword>
<reference evidence="2 3" key="1">
    <citation type="journal article" date="2018" name="Sci. Rep.">
        <title>Comparative genomics provides insights into the lifestyle and reveals functional heterogeneity of dark septate endophytic fungi.</title>
        <authorList>
            <person name="Knapp D.G."/>
            <person name="Nemeth J.B."/>
            <person name="Barry K."/>
            <person name="Hainaut M."/>
            <person name="Henrissat B."/>
            <person name="Johnson J."/>
            <person name="Kuo A."/>
            <person name="Lim J.H.P."/>
            <person name="Lipzen A."/>
            <person name="Nolan M."/>
            <person name="Ohm R.A."/>
            <person name="Tamas L."/>
            <person name="Grigoriev I.V."/>
            <person name="Spatafora J.W."/>
            <person name="Nagy L.G."/>
            <person name="Kovacs G.M."/>
        </authorList>
    </citation>
    <scope>NUCLEOTIDE SEQUENCE [LARGE SCALE GENOMIC DNA]</scope>
    <source>
        <strain evidence="2 3">DSE2036</strain>
    </source>
</reference>
<evidence type="ECO:0000313" key="2">
    <source>
        <dbReference type="EMBL" id="PVI01356.1"/>
    </source>
</evidence>